<dbReference type="OrthoDB" id="10265645at2759"/>
<dbReference type="NCBIfam" id="TIGR00184">
    <property type="entry name" value="purA"/>
    <property type="match status" value="1"/>
</dbReference>
<feature type="region of interest" description="Disordered" evidence="12">
    <location>
        <begin position="407"/>
        <end position="440"/>
    </location>
</feature>
<feature type="active site" evidence="11">
    <location>
        <position position="1435"/>
    </location>
</feature>
<dbReference type="CDD" id="cd06257">
    <property type="entry name" value="DnaJ"/>
    <property type="match status" value="1"/>
</dbReference>
<protein>
    <recommendedName>
        <fullName evidence="10">Adenylosuccinate synthetase</fullName>
        <shortName evidence="10">AMPSase</shortName>
        <shortName evidence="10">AdSS</shortName>
        <ecNumber evidence="10">6.3.4.4</ecNumber>
    </recommendedName>
    <alternativeName>
        <fullName evidence="10">IMP--aspartate ligase</fullName>
    </alternativeName>
</protein>
<feature type="compositionally biased region" description="Polar residues" evidence="12">
    <location>
        <begin position="423"/>
        <end position="435"/>
    </location>
</feature>
<gene>
    <name evidence="14" type="ORF">T310_1748</name>
</gene>
<name>A0A0F4Z138_RASE3</name>
<feature type="region of interest" description="Disordered" evidence="12">
    <location>
        <begin position="925"/>
        <end position="1043"/>
    </location>
</feature>
<feature type="region of interest" description="Disordered" evidence="12">
    <location>
        <begin position="696"/>
        <end position="752"/>
    </location>
</feature>
<comment type="subunit">
    <text evidence="2 10">Homodimer.</text>
</comment>
<dbReference type="GO" id="GO:0046040">
    <property type="term" value="P:IMP metabolic process"/>
    <property type="evidence" value="ECO:0007669"/>
    <property type="project" value="TreeGrafter"/>
</dbReference>
<proteinExistence type="inferred from homology"/>
<dbReference type="InterPro" id="IPR018253">
    <property type="entry name" value="DnaJ_domain_CS"/>
</dbReference>
<dbReference type="InterPro" id="IPR033128">
    <property type="entry name" value="Adenylosuccin_syn_Lys_AS"/>
</dbReference>
<keyword evidence="3 10" id="KW-0963">Cytoplasm</keyword>
<feature type="compositionally biased region" description="Low complexity" evidence="12">
    <location>
        <begin position="537"/>
        <end position="550"/>
    </location>
</feature>
<dbReference type="SUPFAM" id="SSF46565">
    <property type="entry name" value="Chaperone J-domain"/>
    <property type="match status" value="1"/>
</dbReference>
<dbReference type="GO" id="GO:0004019">
    <property type="term" value="F:adenylosuccinate synthase activity"/>
    <property type="evidence" value="ECO:0007669"/>
    <property type="project" value="UniProtKB-UniRule"/>
</dbReference>
<keyword evidence="7 10" id="KW-0658">Purine biosynthesis</keyword>
<evidence type="ECO:0000256" key="6">
    <source>
        <dbReference type="ARBA" id="ARBA00022741"/>
    </source>
</evidence>
<feature type="compositionally biased region" description="Polar residues" evidence="12">
    <location>
        <begin position="869"/>
        <end position="891"/>
    </location>
</feature>
<evidence type="ECO:0000256" key="11">
    <source>
        <dbReference type="PROSITE-ProRule" id="PRU10134"/>
    </source>
</evidence>
<feature type="compositionally biased region" description="Polar residues" evidence="12">
    <location>
        <begin position="946"/>
        <end position="960"/>
    </location>
</feature>
<dbReference type="FunFam" id="3.90.170.10:FF:000001">
    <property type="entry name" value="Adenylosuccinate synthetase"/>
    <property type="match status" value="1"/>
</dbReference>
<keyword evidence="9 10" id="KW-0342">GTP-binding</keyword>
<dbReference type="STRING" id="1408163.A0A0F4Z138"/>
<feature type="compositionally biased region" description="Polar residues" evidence="12">
    <location>
        <begin position="359"/>
        <end position="383"/>
    </location>
</feature>
<dbReference type="InterPro" id="IPR036869">
    <property type="entry name" value="J_dom_sf"/>
</dbReference>
<comment type="similarity">
    <text evidence="10">Belongs to the adenylosuccinate synthetase family.</text>
</comment>
<reference evidence="14 15" key="1">
    <citation type="submission" date="2015-04" db="EMBL/GenBank/DDBJ databases">
        <authorList>
            <person name="Heijne W.H."/>
            <person name="Fedorova N.D."/>
            <person name="Nierman W.C."/>
            <person name="Vollebregt A.W."/>
            <person name="Zhao Z."/>
            <person name="Wu L."/>
            <person name="Kumar M."/>
            <person name="Stam H."/>
            <person name="van den Berg M.A."/>
            <person name="Pel H.J."/>
        </authorList>
    </citation>
    <scope>NUCLEOTIDE SEQUENCE [LARGE SCALE GENOMIC DNA]</scope>
    <source>
        <strain evidence="14 15">CBS 393.64</strain>
    </source>
</reference>
<comment type="subcellular location">
    <subcellularLocation>
        <location evidence="10">Cytoplasm</location>
    </subcellularLocation>
</comment>
<feature type="binding site" evidence="10">
    <location>
        <position position="1515"/>
    </location>
    <ligand>
        <name>IMP</name>
        <dbReference type="ChEBI" id="CHEBI:58053"/>
    </ligand>
</feature>
<evidence type="ECO:0000313" key="14">
    <source>
        <dbReference type="EMBL" id="KKA24209.1"/>
    </source>
</evidence>
<dbReference type="GO" id="GO:0005737">
    <property type="term" value="C:cytoplasm"/>
    <property type="evidence" value="ECO:0007669"/>
    <property type="project" value="UniProtKB-SubCell"/>
</dbReference>
<dbReference type="PANTHER" id="PTHR11846:SF0">
    <property type="entry name" value="ADENYLOSUCCINATE SYNTHETASE"/>
    <property type="match status" value="1"/>
</dbReference>
<feature type="binding site" evidence="10">
    <location>
        <begin position="1622"/>
        <end position="1624"/>
    </location>
    <ligand>
        <name>GTP</name>
        <dbReference type="ChEBI" id="CHEBI:37565"/>
    </ligand>
</feature>
<feature type="compositionally biased region" description="Polar residues" evidence="12">
    <location>
        <begin position="929"/>
        <end position="938"/>
    </location>
</feature>
<evidence type="ECO:0000256" key="8">
    <source>
        <dbReference type="ARBA" id="ARBA00022842"/>
    </source>
</evidence>
<organism evidence="14 15">
    <name type="scientific">Rasamsonia emersonii (strain ATCC 16479 / CBS 393.64 / IMI 116815)</name>
    <dbReference type="NCBI Taxonomy" id="1408163"/>
    <lineage>
        <taxon>Eukaryota</taxon>
        <taxon>Fungi</taxon>
        <taxon>Dikarya</taxon>
        <taxon>Ascomycota</taxon>
        <taxon>Pezizomycotina</taxon>
        <taxon>Eurotiomycetes</taxon>
        <taxon>Eurotiomycetidae</taxon>
        <taxon>Eurotiales</taxon>
        <taxon>Trichocomaceae</taxon>
        <taxon>Rasamsonia</taxon>
    </lineage>
</organism>
<evidence type="ECO:0000256" key="10">
    <source>
        <dbReference type="HAMAP-Rule" id="MF_03125"/>
    </source>
</evidence>
<dbReference type="GO" id="GO:0000287">
    <property type="term" value="F:magnesium ion binding"/>
    <property type="evidence" value="ECO:0007669"/>
    <property type="project" value="UniProtKB-UniRule"/>
</dbReference>
<evidence type="ECO:0000256" key="1">
    <source>
        <dbReference type="ARBA" id="ARBA00003779"/>
    </source>
</evidence>
<dbReference type="GeneID" id="25314099"/>
<feature type="compositionally biased region" description="Low complexity" evidence="12">
    <location>
        <begin position="489"/>
        <end position="500"/>
    </location>
</feature>
<comment type="caution">
    <text evidence="10">Lacks conserved residue(s) required for the propagation of feature annotation.</text>
</comment>
<feature type="region of interest" description="Disordered" evidence="12">
    <location>
        <begin position="1184"/>
        <end position="1206"/>
    </location>
</feature>
<dbReference type="Pfam" id="PF00709">
    <property type="entry name" value="Adenylsucc_synt"/>
    <property type="match status" value="1"/>
</dbReference>
<accession>A0A0F4Z138</accession>
<evidence type="ECO:0000256" key="3">
    <source>
        <dbReference type="ARBA" id="ARBA00022490"/>
    </source>
</evidence>
<dbReference type="NCBIfam" id="NF002223">
    <property type="entry name" value="PRK01117.1"/>
    <property type="match status" value="1"/>
</dbReference>
<feature type="compositionally biased region" description="Polar residues" evidence="12">
    <location>
        <begin position="1019"/>
        <end position="1034"/>
    </location>
</feature>
<evidence type="ECO:0000256" key="4">
    <source>
        <dbReference type="ARBA" id="ARBA00022598"/>
    </source>
</evidence>
<keyword evidence="5 10" id="KW-0479">Metal-binding</keyword>
<keyword evidence="6 10" id="KW-0547">Nucleotide-binding</keyword>
<feature type="compositionally biased region" description="Low complexity" evidence="12">
    <location>
        <begin position="343"/>
        <end position="356"/>
    </location>
</feature>
<comment type="catalytic activity">
    <reaction evidence="10">
        <text>IMP + L-aspartate + GTP = N(6)-(1,2-dicarboxyethyl)-AMP + GDP + phosphate + 2 H(+)</text>
        <dbReference type="Rhea" id="RHEA:15753"/>
        <dbReference type="ChEBI" id="CHEBI:15378"/>
        <dbReference type="ChEBI" id="CHEBI:29991"/>
        <dbReference type="ChEBI" id="CHEBI:37565"/>
        <dbReference type="ChEBI" id="CHEBI:43474"/>
        <dbReference type="ChEBI" id="CHEBI:57567"/>
        <dbReference type="ChEBI" id="CHEBI:58053"/>
        <dbReference type="ChEBI" id="CHEBI:58189"/>
        <dbReference type="EC" id="6.3.4.4"/>
    </reaction>
</comment>
<feature type="compositionally biased region" description="Basic and acidic residues" evidence="12">
    <location>
        <begin position="696"/>
        <end position="708"/>
    </location>
</feature>
<feature type="binding site" evidence="10">
    <location>
        <position position="1594"/>
    </location>
    <ligand>
        <name>IMP</name>
        <dbReference type="ChEBI" id="CHEBI:58053"/>
    </ligand>
</feature>
<feature type="binding site" evidence="10">
    <location>
        <position position="1334"/>
    </location>
    <ligand>
        <name>Mg(2+)</name>
        <dbReference type="ChEBI" id="CHEBI:18420"/>
    </ligand>
</feature>
<dbReference type="PANTHER" id="PTHR11846">
    <property type="entry name" value="ADENYLOSUCCINATE SYNTHETASE"/>
    <property type="match status" value="1"/>
</dbReference>
<feature type="active site" description="Proton donor" evidence="10">
    <location>
        <position position="1335"/>
    </location>
</feature>
<feature type="region of interest" description="Disordered" evidence="12">
    <location>
        <begin position="1080"/>
        <end position="1122"/>
    </location>
</feature>
<dbReference type="InterPro" id="IPR001114">
    <property type="entry name" value="Adenylosuccinate_synthetase"/>
</dbReference>
<feature type="binding site" evidence="10">
    <location>
        <begin position="1590"/>
        <end position="1596"/>
    </location>
    <ligand>
        <name>substrate</name>
    </ligand>
</feature>
<dbReference type="InterPro" id="IPR042111">
    <property type="entry name" value="Adenylosuccinate_synth_dom3"/>
</dbReference>
<sequence length="1718" mass="189012">MPVVAICVKWTNHMRPVAKTQAIAPPSSDVVVGLVASHKSLPRGQLSCLRYGAIHHSLVQQRPAVSCIVALLRHLPRTPLTVLFVLESDRTHDSLSRTKAPLRCLFVGFPDKSCYRGPLSAYLALSRSLRTDHASGTICSACCTCLGNSSLSWLCAGHSEVEEATSSAILLRGVTPPQIPWNKQVVPVFLPPVSELRPVSRTNISEETTKQIFFLPVFSTRRLTISEHTPHATARASLSSEQVLCLVGIVHVELYALPCSVRRTLLERPLRSLKYHPDRNPGREAEFNAKFQAIQAAHEILSDPQQRLKYDTERLRAGYGKLYGPPQSNQSNGTRRTNTSSYPSAASGKAPTAKAAFPQRSSYQAPPSTGAQRYASYTKTAPQQPWEKVYEAQTRADAFRGFQEMKSGANASGWSKFDPRTGKPTQQQTGRSTPTAMPAGIPWTFTLSVSQEKQGFAPSNPGGDEPMARNVSSYSSTPRADRTSAFFDSVPSKKSPVESSRPASPQEDYAIPEFERTSTRYATTGGEKTYFSSAGLGRSTSMRDSSGSSRTRPRTNPPSPTSPLSGRHHSASPKLKTHRDRTFSSSTSSSDVDEDERPQSKPKAIPKSRLRPNQKISDFYSPKDWNPGFGEDSSGRMNAPQFRDYFRSWNSFGSSRPHSYDDYVDRNYTDSECHKGFTYRSEHPFPTAEAAKYEFQEKSAQDKGEKKTFNLYGPPPKTDTPVSRHKWRHPTPRAVSGDLHRNTGSDPSSLGVKSLATLPVTKRLKVCHDVECAVPDSEGILASMNRIYVPALSCISTSGDQKADSVNRHSFGEPATDKTFANGGPKSKSHEHLNKRFSASEWNGVFQGGDFFSPTTSSNGKRSGSSTSPTRDQSTTRQDSASQPNATSLNEDSSKQQKPAPFAPGKFSADAWAQQLQNNTWAVPHTEIGKQQTNPRSTRSPRKQSRSTAKPATRPQQATVSSEAEEEEATIFETNNRGSAEATVGTPEAMEIDEEPPNKAQAPPVDGAAEPVTARAESNKSASQPNGANKTGSGEATGNGGKANGAKNDLFNLKNLNDVSPFTSTNSAGIDDLKDIQANLPFESRPNNPNVGRRVVRPRELNLPNPPKRPRRPAVVPAGNDPRQMVLPRKAWERYVAEMSAYMREWNEFNRLMLRHFNARQEAVETGLSPQWISAVGDSTRLNVNAEDGSRDADAGEVDDTDDNLVPGKPTGGFNAYLRGIEEDFKVRQHWEVSWERHRACILELGELRDWIRNVFVEFPSQDHDLFDAIRQWGDEGTEESRQTFLHDAVALFLEPVATNGFVFAASTGKGKITDLLSQNATLCCRSAGGHNAGHTIVHDSVTYDFHILPSGLVSPTCINLIGAGTVVHIPSFFKELAALEEKGLKDVSKRVFISDRAHVCFDLHSVVDGLEEAKRGGRKVGTTGKGIGPCYSDKAARRGVRVGEILDEELFERKLRNLESIYKNRFGELAYDVEEEIARFKEYRKILKPFIVDQLPFLQKYQHAADTMLVEGANALMLDLDHGTYPFVTSSATGVGGAIQGLSLNPMSIKSIIGVVKAYTTRVGSGPFPTEQENDIGDKLQSIGNEFGVTTGRRRRCGWLDLVLLRYSHAINHYTALNLTKLDVLDSFDEIKVAVAYKLPDGTRVESSYPGDANVLEKVEVEYVTLPGWKSSTMGATKFEDLPANARAYVEFIEREMGVPIKWIGTGPARSHMIIRS</sequence>
<feature type="compositionally biased region" description="Polar residues" evidence="12">
    <location>
        <begin position="326"/>
        <end position="342"/>
    </location>
</feature>
<dbReference type="PROSITE" id="PS50076">
    <property type="entry name" value="DNAJ_2"/>
    <property type="match status" value="1"/>
</dbReference>
<evidence type="ECO:0000256" key="7">
    <source>
        <dbReference type="ARBA" id="ARBA00022755"/>
    </source>
</evidence>
<feature type="region of interest" description="Disordered" evidence="12">
    <location>
        <begin position="319"/>
        <end position="384"/>
    </location>
</feature>
<dbReference type="Gene3D" id="1.10.287.110">
    <property type="entry name" value="DnaJ domain"/>
    <property type="match status" value="1"/>
</dbReference>
<keyword evidence="4 10" id="KW-0436">Ligase</keyword>
<comment type="pathway">
    <text evidence="10">Purine metabolism; AMP biosynthesis via de novo pathway; AMP from IMP: step 1/2.</text>
</comment>
<comment type="function">
    <text evidence="1">Plays an important role in the de novo pathway and in the salvage pathway of purine nucleotide biosynthesis. Catalyzes the first committed step in the biosynthesis of AMP from IMP.</text>
</comment>
<feature type="binding site" evidence="10">
    <location>
        <position position="1596"/>
    </location>
    <ligand>
        <name>GTP</name>
        <dbReference type="ChEBI" id="CHEBI:37565"/>
    </ligand>
</feature>
<feature type="compositionally biased region" description="Basic residues" evidence="12">
    <location>
        <begin position="566"/>
        <end position="579"/>
    </location>
</feature>
<evidence type="ECO:0000313" key="15">
    <source>
        <dbReference type="Proteomes" id="UP000053958"/>
    </source>
</evidence>
<dbReference type="SUPFAM" id="SSF52540">
    <property type="entry name" value="P-loop containing nucleoside triphosphate hydrolases"/>
    <property type="match status" value="1"/>
</dbReference>
<dbReference type="EMBL" id="LASV01000072">
    <property type="protein sequence ID" value="KKA24209.1"/>
    <property type="molecule type" value="Genomic_DNA"/>
</dbReference>
<dbReference type="RefSeq" id="XP_013330821.1">
    <property type="nucleotide sequence ID" value="XM_013475367.1"/>
</dbReference>
<evidence type="ECO:0000259" key="13">
    <source>
        <dbReference type="PROSITE" id="PS50076"/>
    </source>
</evidence>
<feature type="domain" description="J" evidence="13">
    <location>
        <begin position="242"/>
        <end position="314"/>
    </location>
</feature>
<feature type="compositionally biased region" description="Low complexity" evidence="12">
    <location>
        <begin position="855"/>
        <end position="868"/>
    </location>
</feature>
<feature type="binding site" evidence="10">
    <location>
        <begin position="1332"/>
        <end position="1335"/>
    </location>
    <ligand>
        <name>IMP</name>
        <dbReference type="ChEBI" id="CHEBI:58053"/>
    </ligand>
</feature>
<dbReference type="HAMAP" id="MF_00011">
    <property type="entry name" value="Adenylosucc_synth"/>
    <property type="match status" value="1"/>
</dbReference>
<feature type="binding site" evidence="10">
    <location>
        <position position="1438"/>
    </location>
    <ligand>
        <name>IMP</name>
        <dbReference type="ChEBI" id="CHEBI:58053"/>
        <note>ligand shared between dimeric partners</note>
    </ligand>
</feature>
<keyword evidence="8 10" id="KW-0460">Magnesium</keyword>
<comment type="caution">
    <text evidence="14">The sequence shown here is derived from an EMBL/GenBank/DDBJ whole genome shotgun (WGS) entry which is preliminary data.</text>
</comment>
<dbReference type="PROSITE" id="PS00636">
    <property type="entry name" value="DNAJ_1"/>
    <property type="match status" value="1"/>
</dbReference>
<feature type="binding site" evidence="10">
    <location>
        <position position="1530"/>
    </location>
    <ligand>
        <name>IMP</name>
        <dbReference type="ChEBI" id="CHEBI:58053"/>
    </ligand>
</feature>
<dbReference type="InterPro" id="IPR042109">
    <property type="entry name" value="Adenylosuccinate_synth_dom1"/>
</dbReference>
<feature type="region of interest" description="Disordered" evidence="12">
    <location>
        <begin position="452"/>
        <end position="634"/>
    </location>
</feature>
<dbReference type="Gene3D" id="3.90.170.10">
    <property type="entry name" value="Adenylosuccinate Synthetase, subunit A, domain 3"/>
    <property type="match status" value="1"/>
</dbReference>
<dbReference type="Proteomes" id="UP000053958">
    <property type="component" value="Unassembled WGS sequence"/>
</dbReference>
<dbReference type="CDD" id="cd03108">
    <property type="entry name" value="AdSS"/>
    <property type="match status" value="1"/>
</dbReference>
<dbReference type="InterPro" id="IPR001623">
    <property type="entry name" value="DnaJ_domain"/>
</dbReference>
<dbReference type="Gene3D" id="1.10.300.10">
    <property type="entry name" value="Adenylosuccinate Synthetase, subunit A, domain 2"/>
    <property type="match status" value="1"/>
</dbReference>
<comment type="cofactor">
    <cofactor evidence="10">
        <name>Mg(2+)</name>
        <dbReference type="ChEBI" id="CHEBI:18420"/>
    </cofactor>
    <text evidence="10">Binds 1 Mg(2+) ion per subunit.</text>
</comment>
<evidence type="ECO:0000256" key="9">
    <source>
        <dbReference type="ARBA" id="ARBA00023134"/>
    </source>
</evidence>
<dbReference type="GO" id="GO:0044208">
    <property type="term" value="P:'de novo' AMP biosynthetic process"/>
    <property type="evidence" value="ECO:0007669"/>
    <property type="project" value="UniProtKB-UniRule"/>
</dbReference>
<dbReference type="InterPro" id="IPR042110">
    <property type="entry name" value="Adenylosuccinate_synth_dom2"/>
</dbReference>
<dbReference type="Gene3D" id="3.40.440.10">
    <property type="entry name" value="Adenylosuccinate Synthetase, subunit A, domain 1"/>
    <property type="match status" value="1"/>
</dbReference>
<dbReference type="EC" id="6.3.4.4" evidence="10"/>
<feature type="region of interest" description="Disordered" evidence="12">
    <location>
        <begin position="798"/>
        <end position="832"/>
    </location>
</feature>
<feature type="binding site" evidence="10">
    <location>
        <position position="1424"/>
    </location>
    <ligand>
        <name>IMP</name>
        <dbReference type="ChEBI" id="CHEBI:58053"/>
    </ligand>
</feature>
<feature type="binding site" evidence="10">
    <location>
        <begin position="1334"/>
        <end position="1336"/>
    </location>
    <ligand>
        <name>GTP</name>
        <dbReference type="ChEBI" id="CHEBI:37565"/>
    </ligand>
</feature>
<dbReference type="SMART" id="SM00788">
    <property type="entry name" value="Adenylsucc_synt"/>
    <property type="match status" value="1"/>
</dbReference>
<dbReference type="PROSITE" id="PS00513">
    <property type="entry name" value="ADENYLOSUCCIN_SYN_2"/>
    <property type="match status" value="1"/>
</dbReference>
<evidence type="ECO:0000256" key="12">
    <source>
        <dbReference type="SAM" id="MobiDB-lite"/>
    </source>
</evidence>
<dbReference type="GO" id="GO:0005525">
    <property type="term" value="F:GTP binding"/>
    <property type="evidence" value="ECO:0007669"/>
    <property type="project" value="UniProtKB-UniRule"/>
</dbReference>
<feature type="region of interest" description="Disordered" evidence="12">
    <location>
        <begin position="848"/>
        <end position="905"/>
    </location>
</feature>
<comment type="function">
    <text evidence="10">Plays an important role in the de novo pathway and in the salvage pathway of purine nucleotide biosynthesis. Catalyzes the first commited step in the biosynthesis of AMP from IMP.</text>
</comment>
<dbReference type="FunFam" id="1.10.300.10:FF:000001">
    <property type="entry name" value="Adenylosuccinate synthetase"/>
    <property type="match status" value="1"/>
</dbReference>
<dbReference type="InterPro" id="IPR027417">
    <property type="entry name" value="P-loop_NTPase"/>
</dbReference>
<dbReference type="UniPathway" id="UPA00075">
    <property type="reaction ID" value="UER00335"/>
</dbReference>
<evidence type="ECO:0000256" key="5">
    <source>
        <dbReference type="ARBA" id="ARBA00022723"/>
    </source>
</evidence>
<keyword evidence="15" id="KW-1185">Reference proteome</keyword>
<evidence type="ECO:0000256" key="2">
    <source>
        <dbReference type="ARBA" id="ARBA00011738"/>
    </source>
</evidence>
<feature type="binding site" evidence="10">
    <location>
        <begin position="1706"/>
        <end position="1708"/>
    </location>
    <ligand>
        <name>GTP</name>
        <dbReference type="ChEBI" id="CHEBI:37565"/>
    </ligand>
</feature>
<feature type="compositionally biased region" description="Basic and acidic residues" evidence="12">
    <location>
        <begin position="801"/>
        <end position="811"/>
    </location>
</feature>
<dbReference type="Pfam" id="PF00226">
    <property type="entry name" value="DnaJ"/>
    <property type="match status" value="1"/>
</dbReference>